<proteinExistence type="predicted"/>
<dbReference type="InterPro" id="IPR004027">
    <property type="entry name" value="SEC_C_motif"/>
</dbReference>
<dbReference type="Gene3D" id="3.10.450.50">
    <property type="match status" value="1"/>
</dbReference>
<evidence type="ECO:0000313" key="2">
    <source>
        <dbReference type="EMBL" id="CAA6830143.1"/>
    </source>
</evidence>
<feature type="compositionally biased region" description="Basic and acidic residues" evidence="1">
    <location>
        <begin position="211"/>
        <end position="226"/>
    </location>
</feature>
<dbReference type="EMBL" id="CACVAT010000564">
    <property type="protein sequence ID" value="CAA6830143.1"/>
    <property type="molecule type" value="Genomic_DNA"/>
</dbReference>
<reference evidence="2" key="1">
    <citation type="submission" date="2020-01" db="EMBL/GenBank/DDBJ databases">
        <authorList>
            <person name="Meier V. D."/>
            <person name="Meier V D."/>
        </authorList>
    </citation>
    <scope>NUCLEOTIDE SEQUENCE</scope>
    <source>
        <strain evidence="2">HLG_WM_MAG_09</strain>
    </source>
</reference>
<dbReference type="SUPFAM" id="SSF103642">
    <property type="entry name" value="Sec-C motif"/>
    <property type="match status" value="1"/>
</dbReference>
<sequence length="265" mass="29600">MDRQEIIKALSTLGEPQDGQRWQDYSRLGFNSGDASRLISLVKDKEGEFYESEEDDYWVPLHAWRALKPMMPTGLELLIDSFHQVYEDEWAQDEIPEVVAAAHNKAIAPLVTFIMGTDNVLEARFLAVDSLVQVAKAYGSLVAKVSLSLSDCLKKSPAAERKLSGYLIAQLIELKAADAHEAVKVAFTEERVDISICGDLEDVEIGLGLRTERDTPRPDYHAKDRTDEDDDDTPRIEPVRRDTPKVGRNEPCSCGSGKKFKKCCG</sequence>
<dbReference type="Pfam" id="PF02810">
    <property type="entry name" value="SEC-C"/>
    <property type="match status" value="1"/>
</dbReference>
<feature type="region of interest" description="Disordered" evidence="1">
    <location>
        <begin position="211"/>
        <end position="258"/>
    </location>
</feature>
<name>A0A6S6UNE3_9GAMM</name>
<dbReference type="AlphaFoldDB" id="A0A6S6UNE3"/>
<evidence type="ECO:0000256" key="1">
    <source>
        <dbReference type="SAM" id="MobiDB-lite"/>
    </source>
</evidence>
<protein>
    <submittedName>
        <fullName evidence="2">Uncharacterized protein</fullName>
    </submittedName>
</protein>
<gene>
    <name evidence="2" type="ORF">HELGO_WM58917</name>
</gene>
<organism evidence="2">
    <name type="scientific">uncultured Thiotrichaceae bacterium</name>
    <dbReference type="NCBI Taxonomy" id="298394"/>
    <lineage>
        <taxon>Bacteria</taxon>
        <taxon>Pseudomonadati</taxon>
        <taxon>Pseudomonadota</taxon>
        <taxon>Gammaproteobacteria</taxon>
        <taxon>Thiotrichales</taxon>
        <taxon>Thiotrichaceae</taxon>
        <taxon>environmental samples</taxon>
    </lineage>
</organism>
<feature type="compositionally biased region" description="Basic and acidic residues" evidence="1">
    <location>
        <begin position="233"/>
        <end position="248"/>
    </location>
</feature>
<accession>A0A6S6UNE3</accession>